<dbReference type="SUPFAM" id="SSF53850">
    <property type="entry name" value="Periplasmic binding protein-like II"/>
    <property type="match status" value="1"/>
</dbReference>
<dbReference type="RefSeq" id="WP_045955773.1">
    <property type="nucleotide sequence ID" value="NZ_JXXV01000018.1"/>
</dbReference>
<evidence type="ECO:0000313" key="6">
    <source>
        <dbReference type="EMBL" id="KJY82749.1"/>
    </source>
</evidence>
<dbReference type="PANTHER" id="PTHR30024:SF47">
    <property type="entry name" value="TAURINE-BINDING PERIPLASMIC PROTEIN"/>
    <property type="match status" value="1"/>
</dbReference>
<comment type="caution">
    <text evidence="6">The sequence shown here is derived from an EMBL/GenBank/DDBJ whole genome shotgun (WGS) entry which is preliminary data.</text>
</comment>
<dbReference type="PATRIC" id="fig|579748.3.peg.2275"/>
<feature type="domain" description="SsuA/THI5-like" evidence="5">
    <location>
        <begin position="50"/>
        <end position="259"/>
    </location>
</feature>
<dbReference type="Pfam" id="PF09084">
    <property type="entry name" value="NMT1"/>
    <property type="match status" value="1"/>
</dbReference>
<dbReference type="AlphaFoldDB" id="A0A0F4NIH8"/>
<evidence type="ECO:0000256" key="4">
    <source>
        <dbReference type="SAM" id="Phobius"/>
    </source>
</evidence>
<gene>
    <name evidence="6" type="ORF">TW81_11030</name>
</gene>
<keyword evidence="4" id="KW-0812">Transmembrane</keyword>
<evidence type="ECO:0000259" key="5">
    <source>
        <dbReference type="Pfam" id="PF09084"/>
    </source>
</evidence>
<reference evidence="6 7" key="1">
    <citation type="journal article" date="2015" name="BMC Genomics">
        <title>Genome mining reveals unlocked bioactive potential of marine Gram-negative bacteria.</title>
        <authorList>
            <person name="Machado H."/>
            <person name="Sonnenschein E.C."/>
            <person name="Melchiorsen J."/>
            <person name="Gram L."/>
        </authorList>
    </citation>
    <scope>NUCLEOTIDE SEQUENCE [LARGE SCALE GENOMIC DNA]</scope>
    <source>
        <strain evidence="6 7">S2757</strain>
    </source>
</reference>
<dbReference type="PANTHER" id="PTHR30024">
    <property type="entry name" value="ALIPHATIC SULFONATES-BINDING PROTEIN-RELATED"/>
    <property type="match status" value="1"/>
</dbReference>
<dbReference type="GO" id="GO:0042597">
    <property type="term" value="C:periplasmic space"/>
    <property type="evidence" value="ECO:0007669"/>
    <property type="project" value="UniProtKB-SubCell"/>
</dbReference>
<evidence type="ECO:0000256" key="1">
    <source>
        <dbReference type="ARBA" id="ARBA00004418"/>
    </source>
</evidence>
<dbReference type="Gene3D" id="3.40.190.10">
    <property type="entry name" value="Periplasmic binding protein-like II"/>
    <property type="match status" value="3"/>
</dbReference>
<comment type="similarity">
    <text evidence="2">Belongs to the bacterial solute-binding protein SsuA/TauA family.</text>
</comment>
<evidence type="ECO:0000313" key="7">
    <source>
        <dbReference type="Proteomes" id="UP000033673"/>
    </source>
</evidence>
<accession>A0A0F4NIH8</accession>
<protein>
    <submittedName>
        <fullName evidence="6">Taurine-binding protein</fullName>
    </submittedName>
</protein>
<dbReference type="STRING" id="579748.TW81_11030"/>
<dbReference type="EMBL" id="JXXV01000018">
    <property type="protein sequence ID" value="KJY82749.1"/>
    <property type="molecule type" value="Genomic_DNA"/>
</dbReference>
<keyword evidence="7" id="KW-1185">Reference proteome</keyword>
<keyword evidence="4" id="KW-0472">Membrane</keyword>
<comment type="subcellular location">
    <subcellularLocation>
        <location evidence="1">Periplasm</location>
    </subcellularLocation>
</comment>
<dbReference type="OrthoDB" id="6212007at2"/>
<dbReference type="GO" id="GO:0042918">
    <property type="term" value="P:alkanesulfonate transmembrane transport"/>
    <property type="evidence" value="ECO:0007669"/>
    <property type="project" value="TreeGrafter"/>
</dbReference>
<feature type="transmembrane region" description="Helical" evidence="4">
    <location>
        <begin position="9"/>
        <end position="30"/>
    </location>
</feature>
<dbReference type="InterPro" id="IPR015168">
    <property type="entry name" value="SsuA/THI5"/>
</dbReference>
<proteinExistence type="inferred from homology"/>
<evidence type="ECO:0000256" key="3">
    <source>
        <dbReference type="ARBA" id="ARBA00022729"/>
    </source>
</evidence>
<name>A0A0F4NIH8_9VIBR</name>
<sequence>MPILNNKKMAFGGFVLLLCTVIVGVIIGIAPNTKLSSSKIKIGVSVTPLSSPFLVAEQLGLFKQLGLDVTLYPCSGGAACTQLMLDRSVDYATASESVVMFQSFARDDLSLIVSFVESDNDLKLLTLNPVNIRSVLDLAGKKVGIIKGSASEFYFDSVLISNNAQHIEVEKVYLQPKELVPSLLSYRVDAISAWEPMGFEADLLSVAEVSNLGTKGVYQLSFNLIARSPYLEFVGDEPVRLLRALDMSIEWINSNPESALTLIAKRLEIPLNQVQWSWDDYLFRLSLGNSLLSNLQLQSRWALESGHVSGSPPDFRELFYSYPLQQAVALRN</sequence>
<keyword evidence="4" id="KW-1133">Transmembrane helix</keyword>
<organism evidence="6 7">
    <name type="scientific">Vibrio galatheae</name>
    <dbReference type="NCBI Taxonomy" id="579748"/>
    <lineage>
        <taxon>Bacteria</taxon>
        <taxon>Pseudomonadati</taxon>
        <taxon>Pseudomonadota</taxon>
        <taxon>Gammaproteobacteria</taxon>
        <taxon>Vibrionales</taxon>
        <taxon>Vibrionaceae</taxon>
        <taxon>Vibrio</taxon>
    </lineage>
</organism>
<keyword evidence="3" id="KW-0732">Signal</keyword>
<dbReference type="Proteomes" id="UP000033673">
    <property type="component" value="Unassembled WGS sequence"/>
</dbReference>
<evidence type="ECO:0000256" key="2">
    <source>
        <dbReference type="ARBA" id="ARBA00010742"/>
    </source>
</evidence>